<evidence type="ECO:0000256" key="1">
    <source>
        <dbReference type="SAM" id="Phobius"/>
    </source>
</evidence>
<feature type="transmembrane region" description="Helical" evidence="1">
    <location>
        <begin position="286"/>
        <end position="305"/>
    </location>
</feature>
<dbReference type="Proteomes" id="UP000480684">
    <property type="component" value="Unassembled WGS sequence"/>
</dbReference>
<accession>A0A7C9QU75</accession>
<evidence type="ECO:0000313" key="3">
    <source>
        <dbReference type="Proteomes" id="UP000480684"/>
    </source>
</evidence>
<organism evidence="2 3">
    <name type="scientific">Magnetospirillum aberrantis SpK</name>
    <dbReference type="NCBI Taxonomy" id="908842"/>
    <lineage>
        <taxon>Bacteria</taxon>
        <taxon>Pseudomonadati</taxon>
        <taxon>Pseudomonadota</taxon>
        <taxon>Alphaproteobacteria</taxon>
        <taxon>Rhodospirillales</taxon>
        <taxon>Rhodospirillaceae</taxon>
        <taxon>Magnetospirillum</taxon>
    </lineage>
</organism>
<dbReference type="RefSeq" id="WP_163679337.1">
    <property type="nucleotide sequence ID" value="NZ_JAAIYP010000038.1"/>
</dbReference>
<sequence>MIEPTTTDITPAARPKRLWVKVTVAAVAAALLAALTLVLWPGRAYRPAAPMVKVSETAPLTPAMRPLPARDWGKVESRVAELLTTARLQQSMALQERVSAFSSTLRGRVERTFLPWYLSFGRRKLEELGAYNLYARDRLTEWMGGGRQESAQVKLITTFEAEFAKQVLRPDETRHTLRRIAQDVADGYANRVAIGLREIQNDDAISFADWQTFLARHPPLVFTDAHGRRRQVPLAALASPDPSWVEIGDAIGDAAIQRFDRLPSIIDLTALVDSDGRSIFSAGENAAIYFGSYLLYWAVLIILLRTGVIPFSIFSFLLGWILWEIFAWGSWIGIEYFDFEQTRARLAPVIETRTDAYLGHFTASIADSGPMGPLQVLYHLERKPQP</sequence>
<reference evidence="2 3" key="1">
    <citation type="submission" date="2020-02" db="EMBL/GenBank/DDBJ databases">
        <authorList>
            <person name="Dziuba M."/>
            <person name="Kuznetsov B."/>
            <person name="Mardanov A."/>
            <person name="Ravin N."/>
            <person name="Grouzdev D."/>
        </authorList>
    </citation>
    <scope>NUCLEOTIDE SEQUENCE [LARGE SCALE GENOMIC DNA]</scope>
    <source>
        <strain evidence="2 3">SpK</strain>
    </source>
</reference>
<comment type="caution">
    <text evidence="2">The sequence shown here is derived from an EMBL/GenBank/DDBJ whole genome shotgun (WGS) entry which is preliminary data.</text>
</comment>
<keyword evidence="1" id="KW-0812">Transmembrane</keyword>
<dbReference type="AlphaFoldDB" id="A0A7C9QU75"/>
<evidence type="ECO:0000313" key="2">
    <source>
        <dbReference type="EMBL" id="NFV80665.1"/>
    </source>
</evidence>
<proteinExistence type="predicted"/>
<keyword evidence="1" id="KW-1133">Transmembrane helix</keyword>
<name>A0A7C9QU75_9PROT</name>
<protein>
    <submittedName>
        <fullName evidence="2">Uncharacterized protein</fullName>
    </submittedName>
</protein>
<gene>
    <name evidence="2" type="ORF">G4223_11155</name>
</gene>
<feature type="transmembrane region" description="Helical" evidence="1">
    <location>
        <begin position="311"/>
        <end position="334"/>
    </location>
</feature>
<keyword evidence="3" id="KW-1185">Reference proteome</keyword>
<feature type="transmembrane region" description="Helical" evidence="1">
    <location>
        <begin position="18"/>
        <end position="40"/>
    </location>
</feature>
<dbReference type="EMBL" id="JAAIYP010000038">
    <property type="protein sequence ID" value="NFV80665.1"/>
    <property type="molecule type" value="Genomic_DNA"/>
</dbReference>
<keyword evidence="1" id="KW-0472">Membrane</keyword>